<reference evidence="4" key="1">
    <citation type="journal article" date="2019" name="Int. J. Syst. Evol. Microbiol.">
        <title>The Global Catalogue of Microorganisms (GCM) 10K type strain sequencing project: providing services to taxonomists for standard genome sequencing and annotation.</title>
        <authorList>
            <consortium name="The Broad Institute Genomics Platform"/>
            <consortium name="The Broad Institute Genome Sequencing Center for Infectious Disease"/>
            <person name="Wu L."/>
            <person name="Ma J."/>
        </authorList>
    </citation>
    <scope>NUCLEOTIDE SEQUENCE [LARGE SCALE GENOMIC DNA]</scope>
    <source>
        <strain evidence="4">JCM 17805</strain>
    </source>
</reference>
<dbReference type="RefSeq" id="WP_345195121.1">
    <property type="nucleotide sequence ID" value="NZ_BAABFL010000130.1"/>
</dbReference>
<comment type="caution">
    <text evidence="3">The sequence shown here is derived from an EMBL/GenBank/DDBJ whole genome shotgun (WGS) entry which is preliminary data.</text>
</comment>
<dbReference type="Pfam" id="PF10411">
    <property type="entry name" value="DsbC_N"/>
    <property type="match status" value="1"/>
</dbReference>
<proteinExistence type="predicted"/>
<accession>A0ABP8V0L4</accession>
<feature type="chain" id="PRO_5045279728" description="Disulphide bond isomerase DsbC/G N-terminal domain-containing protein" evidence="1">
    <location>
        <begin position="20"/>
        <end position="249"/>
    </location>
</feature>
<dbReference type="InterPro" id="IPR018950">
    <property type="entry name" value="DiS-bond_isomerase_DsbC/G_N"/>
</dbReference>
<evidence type="ECO:0000256" key="1">
    <source>
        <dbReference type="SAM" id="SignalP"/>
    </source>
</evidence>
<feature type="signal peptide" evidence="1">
    <location>
        <begin position="1"/>
        <end position="19"/>
    </location>
</feature>
<evidence type="ECO:0000313" key="3">
    <source>
        <dbReference type="EMBL" id="GAA4649321.1"/>
    </source>
</evidence>
<gene>
    <name evidence="3" type="ORF">GCM10023116_15950</name>
</gene>
<organism evidence="3 4">
    <name type="scientific">Kistimonas scapharcae</name>
    <dbReference type="NCBI Taxonomy" id="1036133"/>
    <lineage>
        <taxon>Bacteria</taxon>
        <taxon>Pseudomonadati</taxon>
        <taxon>Pseudomonadota</taxon>
        <taxon>Gammaproteobacteria</taxon>
        <taxon>Oceanospirillales</taxon>
        <taxon>Endozoicomonadaceae</taxon>
        <taxon>Kistimonas</taxon>
    </lineage>
</organism>
<evidence type="ECO:0000259" key="2">
    <source>
        <dbReference type="Pfam" id="PF10411"/>
    </source>
</evidence>
<evidence type="ECO:0000313" key="4">
    <source>
        <dbReference type="Proteomes" id="UP001500604"/>
    </source>
</evidence>
<dbReference type="Proteomes" id="UP001500604">
    <property type="component" value="Unassembled WGS sequence"/>
</dbReference>
<feature type="domain" description="Disulphide bond isomerase DsbC/G N-terminal" evidence="2">
    <location>
        <begin position="27"/>
        <end position="82"/>
    </location>
</feature>
<protein>
    <recommendedName>
        <fullName evidence="2">Disulphide bond isomerase DsbC/G N-terminal domain-containing protein</fullName>
    </recommendedName>
</protein>
<dbReference type="EMBL" id="BAABFL010000130">
    <property type="protein sequence ID" value="GAA4649321.1"/>
    <property type="molecule type" value="Genomic_DNA"/>
</dbReference>
<keyword evidence="1" id="KW-0732">Signal</keyword>
<keyword evidence="4" id="KW-1185">Reference proteome</keyword>
<sequence>MFIKYFLTLILLVALPAEAGQNKPDTDAQIRQVMESVTDSTKLPGSGLMMFETKDNGLIFITEDARYIIRGSLHDKWHGKDVDSVQTARRIADITPVETMGIDFNTLNTASLGGVSQRATVFMRPMAQDVQQVASFIRNRAPDRSYQLVFVPGNTKRSLDRFSALACMSKMDRDSFASTLFDEEITLSNLDEQSCTPDPLLLARTSVATRFLGIRTLPTAITETGFTLRGDLVHTAKSRQEDNQTVGAP</sequence>
<name>A0ABP8V0L4_9GAMM</name>